<name>A0A7R9GD11_9CRUS</name>
<evidence type="ECO:0000256" key="1">
    <source>
        <dbReference type="ARBA" id="ARBA00007623"/>
    </source>
</evidence>
<feature type="domain" description="Peptidase C2 calpain" evidence="2">
    <location>
        <begin position="5"/>
        <end position="104"/>
    </location>
</feature>
<gene>
    <name evidence="3" type="ORF">NMOB1V02_LOCUS4047</name>
</gene>
<evidence type="ECO:0000313" key="4">
    <source>
        <dbReference type="Proteomes" id="UP000678499"/>
    </source>
</evidence>
<evidence type="ECO:0000259" key="2">
    <source>
        <dbReference type="SMART" id="SM00720"/>
    </source>
</evidence>
<keyword evidence="4" id="KW-1185">Reference proteome</keyword>
<dbReference type="InterPro" id="IPR022682">
    <property type="entry name" value="Calpain_domain_III"/>
</dbReference>
<protein>
    <recommendedName>
        <fullName evidence="2">Peptidase C2 calpain domain-containing protein</fullName>
    </recommendedName>
</protein>
<accession>A0A7R9GD11</accession>
<dbReference type="OrthoDB" id="424753at2759"/>
<dbReference type="Gene3D" id="2.60.120.380">
    <property type="match status" value="2"/>
</dbReference>
<dbReference type="InterPro" id="IPR022684">
    <property type="entry name" value="Calpain_cysteine_protease"/>
</dbReference>
<sequence length="389" mass="44139">MALPKRGEVIVQLMQRGHTHSDAMGRELLHVVGFAVTKVEMNRQFRLHKVFNAVVSSPFAEVYHVSQKFLLLPGRYLIVPGTCNPGLEADFMLRVFSKDGVKLSMLTLDHPQRAGIMRIFGTQSSRFLTRVQVKRVICSDESEIGFWTGRITVGVMCEGKSCRSWAAKMPQDAANNPQLFWNLVGFDSVEMNRQFRLHKVFNAVVSSPFAEVYHVSQKFVLLPGRYLIVPGTCNPGLEADFMLRVFSKDGVKLRCRITVGVMCEGKSCRSWAAKMPQDAANNPQLFWNLVGFDSVFYRKSLTSKILLEVHKKGLLVPVLLGRCEITASDVTQTHEAGEERIFNLTNTRRFRDIRDEDFHFLPDTLEVERRLSVYSICVSLKTVANFKDL</sequence>
<comment type="similarity">
    <text evidence="1">Belongs to the peptidase C2 family.</text>
</comment>
<reference evidence="3" key="1">
    <citation type="submission" date="2020-11" db="EMBL/GenBank/DDBJ databases">
        <authorList>
            <person name="Tran Van P."/>
        </authorList>
    </citation>
    <scope>NUCLEOTIDE SEQUENCE</scope>
</reference>
<dbReference type="EMBL" id="OA882627">
    <property type="protein sequence ID" value="CAD7276276.1"/>
    <property type="molecule type" value="Genomic_DNA"/>
</dbReference>
<dbReference type="Pfam" id="PF01067">
    <property type="entry name" value="Calpain_III"/>
    <property type="match status" value="2"/>
</dbReference>
<dbReference type="GO" id="GO:0005737">
    <property type="term" value="C:cytoplasm"/>
    <property type="evidence" value="ECO:0007669"/>
    <property type="project" value="TreeGrafter"/>
</dbReference>
<dbReference type="Proteomes" id="UP000678499">
    <property type="component" value="Unassembled WGS sequence"/>
</dbReference>
<dbReference type="GO" id="GO:0006508">
    <property type="term" value="P:proteolysis"/>
    <property type="evidence" value="ECO:0007669"/>
    <property type="project" value="InterPro"/>
</dbReference>
<dbReference type="EMBL" id="CAJPEX010000590">
    <property type="protein sequence ID" value="CAG0916428.1"/>
    <property type="molecule type" value="Genomic_DNA"/>
</dbReference>
<dbReference type="InterPro" id="IPR036213">
    <property type="entry name" value="Calpain_III_sf"/>
</dbReference>
<proteinExistence type="inferred from homology"/>
<feature type="domain" description="Peptidase C2 calpain" evidence="2">
    <location>
        <begin position="151"/>
        <end position="254"/>
    </location>
</feature>
<dbReference type="PANTHER" id="PTHR10183">
    <property type="entry name" value="CALPAIN"/>
    <property type="match status" value="1"/>
</dbReference>
<dbReference type="InterPro" id="IPR022683">
    <property type="entry name" value="Calpain_III"/>
</dbReference>
<organism evidence="3">
    <name type="scientific">Notodromas monacha</name>
    <dbReference type="NCBI Taxonomy" id="399045"/>
    <lineage>
        <taxon>Eukaryota</taxon>
        <taxon>Metazoa</taxon>
        <taxon>Ecdysozoa</taxon>
        <taxon>Arthropoda</taxon>
        <taxon>Crustacea</taxon>
        <taxon>Oligostraca</taxon>
        <taxon>Ostracoda</taxon>
        <taxon>Podocopa</taxon>
        <taxon>Podocopida</taxon>
        <taxon>Cypridocopina</taxon>
        <taxon>Cypridoidea</taxon>
        <taxon>Cyprididae</taxon>
        <taxon>Notodromas</taxon>
    </lineage>
</organism>
<dbReference type="AlphaFoldDB" id="A0A7R9GD11"/>
<dbReference type="PANTHER" id="PTHR10183:SF433">
    <property type="entry name" value="CALPAIN-A-RELATED"/>
    <property type="match status" value="1"/>
</dbReference>
<evidence type="ECO:0000313" key="3">
    <source>
        <dbReference type="EMBL" id="CAD7276276.1"/>
    </source>
</evidence>
<dbReference type="GO" id="GO:0004198">
    <property type="term" value="F:calcium-dependent cysteine-type endopeptidase activity"/>
    <property type="evidence" value="ECO:0007669"/>
    <property type="project" value="InterPro"/>
</dbReference>
<dbReference type="SMART" id="SM00720">
    <property type="entry name" value="calpain_III"/>
    <property type="match status" value="2"/>
</dbReference>
<dbReference type="SUPFAM" id="SSF49758">
    <property type="entry name" value="Calpain large subunit, middle domain (domain III)"/>
    <property type="match status" value="2"/>
</dbReference>